<dbReference type="EMBL" id="QKWP01001787">
    <property type="protein sequence ID" value="RIB06620.1"/>
    <property type="molecule type" value="Genomic_DNA"/>
</dbReference>
<organism evidence="2 3">
    <name type="scientific">Gigaspora rosea</name>
    <dbReference type="NCBI Taxonomy" id="44941"/>
    <lineage>
        <taxon>Eukaryota</taxon>
        <taxon>Fungi</taxon>
        <taxon>Fungi incertae sedis</taxon>
        <taxon>Mucoromycota</taxon>
        <taxon>Glomeromycotina</taxon>
        <taxon>Glomeromycetes</taxon>
        <taxon>Diversisporales</taxon>
        <taxon>Gigasporaceae</taxon>
        <taxon>Gigaspora</taxon>
    </lineage>
</organism>
<sequence>MSKSAEVIRIQKLIDDLRKENEDLKKQVTNSTTQQQLLISLTSKINTVLNNLGVVFTVNHTIEDKIDLAVAAKARKPLNEIRKKLFEIIFNFGIDQTISITIEEQLTLLLNHSNKKPENKDEQIERIHENIIEILENIGAPYDSDGENQLNKKRKNNISGHNGVSYDKHLNAWVFDWKENNKHKTKKFYIAKKRDQKKRKD</sequence>
<accession>A0A397U8N6</accession>
<dbReference type="Proteomes" id="UP000266673">
    <property type="component" value="Unassembled WGS sequence"/>
</dbReference>
<dbReference type="Gene3D" id="1.20.5.2050">
    <property type="match status" value="1"/>
</dbReference>
<evidence type="ECO:0000256" key="1">
    <source>
        <dbReference type="SAM" id="Coils"/>
    </source>
</evidence>
<dbReference type="OrthoDB" id="2419640at2759"/>
<dbReference type="AlphaFoldDB" id="A0A397U8N6"/>
<evidence type="ECO:0000313" key="2">
    <source>
        <dbReference type="EMBL" id="RIB06620.1"/>
    </source>
</evidence>
<protein>
    <submittedName>
        <fullName evidence="2">Uncharacterized protein</fullName>
    </submittedName>
</protein>
<gene>
    <name evidence="2" type="ORF">C2G38_2216637</name>
</gene>
<name>A0A397U8N6_9GLOM</name>
<feature type="coiled-coil region" evidence="1">
    <location>
        <begin position="7"/>
        <end position="34"/>
    </location>
</feature>
<evidence type="ECO:0000313" key="3">
    <source>
        <dbReference type="Proteomes" id="UP000266673"/>
    </source>
</evidence>
<keyword evidence="3" id="KW-1185">Reference proteome</keyword>
<proteinExistence type="predicted"/>
<comment type="caution">
    <text evidence="2">The sequence shown here is derived from an EMBL/GenBank/DDBJ whole genome shotgun (WGS) entry which is preliminary data.</text>
</comment>
<keyword evidence="1" id="KW-0175">Coiled coil</keyword>
<reference evidence="2 3" key="1">
    <citation type="submission" date="2018-06" db="EMBL/GenBank/DDBJ databases">
        <title>Comparative genomics reveals the genomic features of Rhizophagus irregularis, R. cerebriforme, R. diaphanum and Gigaspora rosea, and their symbiotic lifestyle signature.</title>
        <authorList>
            <person name="Morin E."/>
            <person name="San Clemente H."/>
            <person name="Chen E.C.H."/>
            <person name="De La Providencia I."/>
            <person name="Hainaut M."/>
            <person name="Kuo A."/>
            <person name="Kohler A."/>
            <person name="Murat C."/>
            <person name="Tang N."/>
            <person name="Roy S."/>
            <person name="Loubradou J."/>
            <person name="Henrissat B."/>
            <person name="Grigoriev I.V."/>
            <person name="Corradi N."/>
            <person name="Roux C."/>
            <person name="Martin F.M."/>
        </authorList>
    </citation>
    <scope>NUCLEOTIDE SEQUENCE [LARGE SCALE GENOMIC DNA]</scope>
    <source>
        <strain evidence="2 3">DAOM 194757</strain>
    </source>
</reference>